<reference evidence="1 2" key="1">
    <citation type="submission" date="2021-06" db="EMBL/GenBank/DDBJ databases">
        <authorList>
            <person name="Palmer J.M."/>
        </authorList>
    </citation>
    <scope>NUCLEOTIDE SEQUENCE [LARGE SCALE GENOMIC DNA]</scope>
    <source>
        <strain evidence="1 2">CL_MEX2019</strain>
        <tissue evidence="1">Muscle</tissue>
    </source>
</reference>
<dbReference type="PANTHER" id="PTHR33480:SF5">
    <property type="entry name" value="SI:DKEY-51D8.9"/>
    <property type="match status" value="1"/>
</dbReference>
<organism evidence="1 2">
    <name type="scientific">Characodon lateralis</name>
    <dbReference type="NCBI Taxonomy" id="208331"/>
    <lineage>
        <taxon>Eukaryota</taxon>
        <taxon>Metazoa</taxon>
        <taxon>Chordata</taxon>
        <taxon>Craniata</taxon>
        <taxon>Vertebrata</taxon>
        <taxon>Euteleostomi</taxon>
        <taxon>Actinopterygii</taxon>
        <taxon>Neopterygii</taxon>
        <taxon>Teleostei</taxon>
        <taxon>Neoteleostei</taxon>
        <taxon>Acanthomorphata</taxon>
        <taxon>Ovalentaria</taxon>
        <taxon>Atherinomorphae</taxon>
        <taxon>Cyprinodontiformes</taxon>
        <taxon>Goodeidae</taxon>
        <taxon>Characodon</taxon>
    </lineage>
</organism>
<accession>A0ABU7ET96</accession>
<name>A0ABU7ET96_9TELE</name>
<proteinExistence type="predicted"/>
<dbReference type="PANTHER" id="PTHR33480">
    <property type="entry name" value="SET DOMAIN-CONTAINING PROTEIN-RELATED"/>
    <property type="match status" value="1"/>
</dbReference>
<dbReference type="Proteomes" id="UP001352852">
    <property type="component" value="Unassembled WGS sequence"/>
</dbReference>
<evidence type="ECO:0000313" key="1">
    <source>
        <dbReference type="EMBL" id="MED6290438.1"/>
    </source>
</evidence>
<comment type="caution">
    <text evidence="1">The sequence shown here is derived from an EMBL/GenBank/DDBJ whole genome shotgun (WGS) entry which is preliminary data.</text>
</comment>
<protein>
    <submittedName>
        <fullName evidence="1">Uncharacterized protein</fullName>
    </submittedName>
</protein>
<keyword evidence="2" id="KW-1185">Reference proteome</keyword>
<dbReference type="EMBL" id="JAHUTJ010066493">
    <property type="protein sequence ID" value="MED6290438.1"/>
    <property type="molecule type" value="Genomic_DNA"/>
</dbReference>
<gene>
    <name evidence="1" type="ORF">CHARACLAT_012972</name>
</gene>
<sequence>MLTSMEALVAHRRLCGVPDNNPYFFARPEAETHLRGSDAIRQVARDCGAKHSETLSSTKLRKQVASMSTILNLKGHEMDTLADFLGHDVRIHRQHYRLPPGTLQLAKLSKVLMAMEQGRLSDFKGLTLDQIQIDPNGE</sequence>
<evidence type="ECO:0000313" key="2">
    <source>
        <dbReference type="Proteomes" id="UP001352852"/>
    </source>
</evidence>